<dbReference type="InterPro" id="IPR004154">
    <property type="entry name" value="Anticodon-bd"/>
</dbReference>
<protein>
    <recommendedName>
        <fullName evidence="3">threonine--tRNA ligase</fullName>
        <ecNumber evidence="3">6.1.1.3</ecNumber>
    </recommendedName>
    <alternativeName>
        <fullName evidence="11">Threonyl-tRNA synthetase</fullName>
    </alternativeName>
</protein>
<dbReference type="OrthoDB" id="5423599at2759"/>
<keyword evidence="6" id="KW-0067">ATP-binding</keyword>
<evidence type="ECO:0000259" key="14">
    <source>
        <dbReference type="PROSITE" id="PS50862"/>
    </source>
</evidence>
<comment type="subcellular location">
    <subcellularLocation>
        <location evidence="1">Mitochondrion matrix</location>
    </subcellularLocation>
</comment>
<keyword evidence="10" id="KW-0030">Aminoacyl-tRNA synthetase</keyword>
<evidence type="ECO:0000256" key="6">
    <source>
        <dbReference type="ARBA" id="ARBA00022840"/>
    </source>
</evidence>
<evidence type="ECO:0000256" key="1">
    <source>
        <dbReference type="ARBA" id="ARBA00004305"/>
    </source>
</evidence>
<keyword evidence="8" id="KW-0809">Transit peptide</keyword>
<name>A0A1R1X2E3_9FUNG</name>
<evidence type="ECO:0000256" key="9">
    <source>
        <dbReference type="ARBA" id="ARBA00023128"/>
    </source>
</evidence>
<dbReference type="FunFam" id="3.30.930.10:FF:000039">
    <property type="entry name" value="Threonyl-tRNA synthetase, mitochondrial"/>
    <property type="match status" value="1"/>
</dbReference>
<dbReference type="Proteomes" id="UP000187429">
    <property type="component" value="Unassembled WGS sequence"/>
</dbReference>
<dbReference type="PROSITE" id="PS50862">
    <property type="entry name" value="AA_TRNA_LIGASE_II"/>
    <property type="match status" value="1"/>
</dbReference>
<dbReference type="GO" id="GO:0004829">
    <property type="term" value="F:threonine-tRNA ligase activity"/>
    <property type="evidence" value="ECO:0007669"/>
    <property type="project" value="UniProtKB-EC"/>
</dbReference>
<keyword evidence="4 15" id="KW-0436">Ligase</keyword>
<dbReference type="GO" id="GO:0006435">
    <property type="term" value="P:threonyl-tRNA aminoacylation"/>
    <property type="evidence" value="ECO:0007669"/>
    <property type="project" value="InterPro"/>
</dbReference>
<reference evidence="16" key="1">
    <citation type="submission" date="2017-01" db="EMBL/GenBank/DDBJ databases">
        <authorList>
            <person name="Wang Y."/>
            <person name="White M."/>
            <person name="Kvist S."/>
            <person name="Moncalvo J.-M."/>
        </authorList>
    </citation>
    <scope>NUCLEOTIDE SEQUENCE [LARGE SCALE GENOMIC DNA]</scope>
    <source>
        <strain evidence="16">ID-206-W2</strain>
    </source>
</reference>
<comment type="catalytic activity">
    <reaction evidence="12">
        <text>tRNA(Thr) + L-threonine + ATP = L-threonyl-tRNA(Thr) + AMP + diphosphate + H(+)</text>
        <dbReference type="Rhea" id="RHEA:24624"/>
        <dbReference type="Rhea" id="RHEA-COMP:9670"/>
        <dbReference type="Rhea" id="RHEA-COMP:9704"/>
        <dbReference type="ChEBI" id="CHEBI:15378"/>
        <dbReference type="ChEBI" id="CHEBI:30616"/>
        <dbReference type="ChEBI" id="CHEBI:33019"/>
        <dbReference type="ChEBI" id="CHEBI:57926"/>
        <dbReference type="ChEBI" id="CHEBI:78442"/>
        <dbReference type="ChEBI" id="CHEBI:78534"/>
        <dbReference type="ChEBI" id="CHEBI:456215"/>
        <dbReference type="EC" id="6.1.1.3"/>
    </reaction>
</comment>
<evidence type="ECO:0000256" key="7">
    <source>
        <dbReference type="ARBA" id="ARBA00022917"/>
    </source>
</evidence>
<dbReference type="SUPFAM" id="SSF55681">
    <property type="entry name" value="Class II aaRS and biotin synthetases"/>
    <property type="match status" value="1"/>
</dbReference>
<evidence type="ECO:0000256" key="10">
    <source>
        <dbReference type="ARBA" id="ARBA00023146"/>
    </source>
</evidence>
<evidence type="ECO:0000313" key="16">
    <source>
        <dbReference type="Proteomes" id="UP000187429"/>
    </source>
</evidence>
<keyword evidence="9" id="KW-0496">Mitochondrion</keyword>
<dbReference type="EC" id="6.1.1.3" evidence="3"/>
<dbReference type="Pfam" id="PF00587">
    <property type="entry name" value="tRNA-synt_2b"/>
    <property type="match status" value="1"/>
</dbReference>
<evidence type="ECO:0000256" key="4">
    <source>
        <dbReference type="ARBA" id="ARBA00022598"/>
    </source>
</evidence>
<proteinExistence type="inferred from homology"/>
<keyword evidence="7" id="KW-0648">Protein biosynthesis</keyword>
<dbReference type="PANTHER" id="PTHR11451">
    <property type="entry name" value="THREONINE-TRNA LIGASE"/>
    <property type="match status" value="1"/>
</dbReference>
<evidence type="ECO:0000256" key="5">
    <source>
        <dbReference type="ARBA" id="ARBA00022741"/>
    </source>
</evidence>
<dbReference type="CDD" id="cd00771">
    <property type="entry name" value="ThrRS_core"/>
    <property type="match status" value="1"/>
</dbReference>
<sequence>MILNIININKSNLQKPFCKKLLLWKSTLINSSYEINTQHKRNISTNLWDIEYSKQSEKCTKELKLVYLGNQLPPIETKTVTPLDILRANSKNLLKASSNETNLLSNSIKEYSIEDEFNKYNIFPVISGVFWDLNKPIDVNGEIRFLSYENLSDRDEILKTLWRSSAFLLSAGVHNTLSEKVLIYNNRVLDHNLSDNNVLHGGGFYTEFYSFIPEKQSDIYAILNSDEYISTNEEQIIKKIELICNLPQNTHRFLNKSQSLAVWKEYEKFCSKNDEISFLTVNYDLAIKLTKDNPFAQYLITQKAKRNIDTFKFYRLGNYIGYSDGPIFTKPNILKNKLGLKLSSSHFLIESDDSSPLVNPEKFSTLEPTLNRIYGISLLSKEAIQEFSSHQSEMAKNDHRIIGKDQSLFMMHTLAPGSPFFLTNGTRIVNRILALMRNKYSEYGFEEVITPQIYLKSLWETSGHWENYKKDMFGVVDAYTESKGDSLLEGGGCCSGGHGNDDGISGLKPMNCPGHCLIFASKVRSYRDLPLRLADLSPLHRNEPVGSLSGLTRVRRFHQDDGHIFCSYNDIQEEIYKQLQMLDDVYSIFKFRDYSLCLSTRPLDHYIGDEAQWNEAESMLKSALDKTGKKWTENKGDGAFYGPKIDIHVKDVFGRNHQTATIQLDFQLPKRFKLKFTNKNGNIEEPVIIHRAVLGSVERMLAILSEHYKGKWPFWASPRQALVVPILPKASKNGAEDTSDSDRDIVINYAKEVHNSLRGGNFSKSSRREDSQISSLKVPNHLSSSQQDKLISELLKARMENYKFFVDLDSSLGSTKLGRVVKDARLSRYNYLIAVGIEEAKKGLVNVRAFNGLEIGTVSLSELQQKFIEMMDNFD</sequence>
<dbReference type="InterPro" id="IPR033728">
    <property type="entry name" value="ThrRS_core"/>
</dbReference>
<evidence type="ECO:0000256" key="11">
    <source>
        <dbReference type="ARBA" id="ARBA00031900"/>
    </source>
</evidence>
<evidence type="ECO:0000256" key="12">
    <source>
        <dbReference type="ARBA" id="ARBA00049515"/>
    </source>
</evidence>
<dbReference type="InterPro" id="IPR002320">
    <property type="entry name" value="Thr-tRNA-ligase_IIa"/>
</dbReference>
<evidence type="ECO:0000313" key="15">
    <source>
        <dbReference type="EMBL" id="OMJ08784.1"/>
    </source>
</evidence>
<organism evidence="15 16">
    <name type="scientific">Smittium culicis</name>
    <dbReference type="NCBI Taxonomy" id="133412"/>
    <lineage>
        <taxon>Eukaryota</taxon>
        <taxon>Fungi</taxon>
        <taxon>Fungi incertae sedis</taxon>
        <taxon>Zoopagomycota</taxon>
        <taxon>Kickxellomycotina</taxon>
        <taxon>Harpellomycetes</taxon>
        <taxon>Harpellales</taxon>
        <taxon>Legeriomycetaceae</taxon>
        <taxon>Smittium</taxon>
    </lineage>
</organism>
<evidence type="ECO:0000256" key="2">
    <source>
        <dbReference type="ARBA" id="ARBA00008226"/>
    </source>
</evidence>
<dbReference type="Pfam" id="PF03129">
    <property type="entry name" value="HGTP_anticodon"/>
    <property type="match status" value="1"/>
</dbReference>
<comment type="caution">
    <text evidence="15">The sequence shown here is derived from an EMBL/GenBank/DDBJ whole genome shotgun (WGS) entry which is preliminary data.</text>
</comment>
<dbReference type="PRINTS" id="PR01047">
    <property type="entry name" value="TRNASYNTHTHR"/>
</dbReference>
<dbReference type="InterPro" id="IPR036621">
    <property type="entry name" value="Anticodon-bd_dom_sf"/>
</dbReference>
<evidence type="ECO:0000256" key="13">
    <source>
        <dbReference type="SAM" id="MobiDB-lite"/>
    </source>
</evidence>
<dbReference type="SUPFAM" id="SSF52954">
    <property type="entry name" value="Class II aaRS ABD-related"/>
    <property type="match status" value="1"/>
</dbReference>
<dbReference type="PANTHER" id="PTHR11451:SF50">
    <property type="entry name" value="THREONINE--TRNA LIGASE, MITOCHONDRIAL"/>
    <property type="match status" value="1"/>
</dbReference>
<keyword evidence="16" id="KW-1185">Reference proteome</keyword>
<evidence type="ECO:0000256" key="3">
    <source>
        <dbReference type="ARBA" id="ARBA00013163"/>
    </source>
</evidence>
<evidence type="ECO:0000256" key="8">
    <source>
        <dbReference type="ARBA" id="ARBA00022946"/>
    </source>
</evidence>
<dbReference type="Gene3D" id="3.30.930.10">
    <property type="entry name" value="Bira Bifunctional Protein, Domain 2"/>
    <property type="match status" value="1"/>
</dbReference>
<keyword evidence="5" id="KW-0547">Nucleotide-binding</keyword>
<feature type="domain" description="Aminoacyl-transfer RNA synthetases class-II family profile" evidence="14">
    <location>
        <begin position="425"/>
        <end position="725"/>
    </location>
</feature>
<dbReference type="GO" id="GO:0005759">
    <property type="term" value="C:mitochondrial matrix"/>
    <property type="evidence" value="ECO:0007669"/>
    <property type="project" value="UniProtKB-SubCell"/>
</dbReference>
<feature type="region of interest" description="Disordered" evidence="13">
    <location>
        <begin position="758"/>
        <end position="781"/>
    </location>
</feature>
<accession>A0A1R1X2E3</accession>
<dbReference type="EMBL" id="LSSM01007286">
    <property type="protein sequence ID" value="OMJ08784.1"/>
    <property type="molecule type" value="Genomic_DNA"/>
</dbReference>
<feature type="compositionally biased region" description="Polar residues" evidence="13">
    <location>
        <begin position="772"/>
        <end position="781"/>
    </location>
</feature>
<dbReference type="InterPro" id="IPR006195">
    <property type="entry name" value="aa-tRNA-synth_II"/>
</dbReference>
<dbReference type="GO" id="GO:0005524">
    <property type="term" value="F:ATP binding"/>
    <property type="evidence" value="ECO:0007669"/>
    <property type="project" value="UniProtKB-KW"/>
</dbReference>
<gene>
    <name evidence="15" type="ORF">AYI69_g10933</name>
</gene>
<dbReference type="NCBIfam" id="TIGR00418">
    <property type="entry name" value="thrS"/>
    <property type="match status" value="1"/>
</dbReference>
<dbReference type="InterPro" id="IPR045864">
    <property type="entry name" value="aa-tRNA-synth_II/BPL/LPL"/>
</dbReference>
<dbReference type="Gene3D" id="3.30.980.10">
    <property type="entry name" value="Threonyl-trna Synthetase, Chain A, domain 2"/>
    <property type="match status" value="1"/>
</dbReference>
<dbReference type="InterPro" id="IPR002314">
    <property type="entry name" value="aa-tRNA-synt_IIb"/>
</dbReference>
<dbReference type="Gene3D" id="3.40.50.800">
    <property type="entry name" value="Anticodon-binding domain"/>
    <property type="match status" value="1"/>
</dbReference>
<dbReference type="AlphaFoldDB" id="A0A1R1X2E3"/>
<comment type="similarity">
    <text evidence="2">Belongs to the class-II aminoacyl-tRNA synthetase family.</text>
</comment>